<keyword evidence="1" id="KW-0812">Transmembrane</keyword>
<keyword evidence="3" id="KW-0808">Transferase</keyword>
<dbReference type="InterPro" id="IPR010559">
    <property type="entry name" value="Sig_transdc_His_kin_internal"/>
</dbReference>
<reference evidence="3" key="1">
    <citation type="submission" date="2022-11" db="EMBL/GenBank/DDBJ databases">
        <title>Dyadobacter pollutisoli sp. nov., isolated from plastic dumped soil.</title>
        <authorList>
            <person name="Kim J.M."/>
            <person name="Kim K.R."/>
            <person name="Lee J.K."/>
            <person name="Hao L."/>
            <person name="Jeon C.O."/>
        </authorList>
    </citation>
    <scope>NUCLEOTIDE SEQUENCE</scope>
    <source>
        <strain evidence="3">U1</strain>
    </source>
</reference>
<dbReference type="Pfam" id="PF06580">
    <property type="entry name" value="His_kinase"/>
    <property type="match status" value="1"/>
</dbReference>
<keyword evidence="1" id="KW-1133">Transmembrane helix</keyword>
<dbReference type="InterPro" id="IPR050640">
    <property type="entry name" value="Bact_2-comp_sensor_kinase"/>
</dbReference>
<dbReference type="RefSeq" id="WP_244824624.1">
    <property type="nucleotide sequence ID" value="NZ_CP112998.1"/>
</dbReference>
<sequence length="335" mass="38713">MMKKFNLWPGLVISMFIALIVFIPSAIRLDQEEKSELVLRNAALTFLISIFCWIANQYTLSAAWIKGKALKTGFALTACVLVAIVILYPLREMRTENFPMMNLNGLSEDRRLLMMAFRGLLIGGLQYFVSFYLKLVTDSQNSRIENQLLKQENLEARLNLLKQQVNPHFLFNSLSTLRTIAPDAPTKKYVMQLANVYRYLLGSEQEHLTVLEKELEFTRSYLYILQERFEHGLHVEIELREASLSRSIPPYSLQILIENAVKHNIVSEDAPLTIRIYVESEMLCVENNVLPRMSVEESTGKGLKNIKERYRLLSSREIEIIENSSYFIVKLPLLK</sequence>
<feature type="transmembrane region" description="Helical" evidence="1">
    <location>
        <begin position="72"/>
        <end position="91"/>
    </location>
</feature>
<proteinExistence type="predicted"/>
<dbReference type="KEGG" id="dpf:ON006_00655"/>
<accession>A0A9E8NDU1</accession>
<keyword evidence="1" id="KW-0472">Membrane</keyword>
<evidence type="ECO:0000256" key="1">
    <source>
        <dbReference type="SAM" id="Phobius"/>
    </source>
</evidence>
<gene>
    <name evidence="3" type="ORF">ON006_00655</name>
</gene>
<dbReference type="PANTHER" id="PTHR34220">
    <property type="entry name" value="SENSOR HISTIDINE KINASE YPDA"/>
    <property type="match status" value="1"/>
</dbReference>
<evidence type="ECO:0000313" key="4">
    <source>
        <dbReference type="Proteomes" id="UP001164653"/>
    </source>
</evidence>
<evidence type="ECO:0000259" key="2">
    <source>
        <dbReference type="Pfam" id="PF06580"/>
    </source>
</evidence>
<dbReference type="Proteomes" id="UP001164653">
    <property type="component" value="Chromosome"/>
</dbReference>
<dbReference type="GO" id="GO:0000155">
    <property type="term" value="F:phosphorelay sensor kinase activity"/>
    <property type="evidence" value="ECO:0007669"/>
    <property type="project" value="InterPro"/>
</dbReference>
<feature type="transmembrane region" description="Helical" evidence="1">
    <location>
        <begin position="112"/>
        <end position="133"/>
    </location>
</feature>
<keyword evidence="3" id="KW-0418">Kinase</keyword>
<evidence type="ECO:0000313" key="3">
    <source>
        <dbReference type="EMBL" id="WAC12477.1"/>
    </source>
</evidence>
<dbReference type="PANTHER" id="PTHR34220:SF7">
    <property type="entry name" value="SENSOR HISTIDINE KINASE YPDA"/>
    <property type="match status" value="1"/>
</dbReference>
<feature type="transmembrane region" description="Helical" evidence="1">
    <location>
        <begin position="6"/>
        <end position="27"/>
    </location>
</feature>
<feature type="domain" description="Signal transduction histidine kinase internal region" evidence="2">
    <location>
        <begin position="156"/>
        <end position="231"/>
    </location>
</feature>
<dbReference type="GO" id="GO:0016020">
    <property type="term" value="C:membrane"/>
    <property type="evidence" value="ECO:0007669"/>
    <property type="project" value="InterPro"/>
</dbReference>
<keyword evidence="4" id="KW-1185">Reference proteome</keyword>
<name>A0A9E8NDU1_9BACT</name>
<dbReference type="EMBL" id="CP112998">
    <property type="protein sequence ID" value="WAC12477.1"/>
    <property type="molecule type" value="Genomic_DNA"/>
</dbReference>
<organism evidence="3 4">
    <name type="scientific">Dyadobacter pollutisoli</name>
    <dbReference type="NCBI Taxonomy" id="2910158"/>
    <lineage>
        <taxon>Bacteria</taxon>
        <taxon>Pseudomonadati</taxon>
        <taxon>Bacteroidota</taxon>
        <taxon>Cytophagia</taxon>
        <taxon>Cytophagales</taxon>
        <taxon>Spirosomataceae</taxon>
        <taxon>Dyadobacter</taxon>
    </lineage>
</organism>
<feature type="transmembrane region" description="Helical" evidence="1">
    <location>
        <begin position="39"/>
        <end position="60"/>
    </location>
</feature>
<protein>
    <submittedName>
        <fullName evidence="3">Histidine kinase</fullName>
    </submittedName>
</protein>
<dbReference type="AlphaFoldDB" id="A0A9E8NDU1"/>